<dbReference type="VEuPathDB" id="TriTrypDB:TCDM_09079"/>
<organism evidence="4 5">
    <name type="scientific">Trypanosoma cruzi Dm28c</name>
    <dbReference type="NCBI Taxonomy" id="1416333"/>
    <lineage>
        <taxon>Eukaryota</taxon>
        <taxon>Discoba</taxon>
        <taxon>Euglenozoa</taxon>
        <taxon>Kinetoplastea</taxon>
        <taxon>Metakinetoplastina</taxon>
        <taxon>Trypanosomatida</taxon>
        <taxon>Trypanosomatidae</taxon>
        <taxon>Trypanosoma</taxon>
        <taxon>Schizotrypanum</taxon>
    </lineage>
</organism>
<dbReference type="PROSITE" id="PS50174">
    <property type="entry name" value="G_PATCH"/>
    <property type="match status" value="1"/>
</dbReference>
<dbReference type="AlphaFoldDB" id="V5AQX6"/>
<feature type="compositionally biased region" description="Basic and acidic residues" evidence="1">
    <location>
        <begin position="165"/>
        <end position="175"/>
    </location>
</feature>
<dbReference type="InterPro" id="IPR000467">
    <property type="entry name" value="G_patch_dom"/>
</dbReference>
<reference evidence="4 5" key="1">
    <citation type="journal article" date="2014" name="Genome Announc.">
        <title>Trypanosoma cruzi Clone Dm28c Draft Genome Sequence.</title>
        <authorList>
            <person name="Grisard E.C."/>
            <person name="Teixeira S.M."/>
            <person name="de Almeida L.G."/>
            <person name="Stoco P.H."/>
            <person name="Gerber A.L."/>
            <person name="Talavera-Lopez C."/>
            <person name="Lima O.C."/>
            <person name="Andersson B."/>
            <person name="de Vasconcelos A.T."/>
        </authorList>
    </citation>
    <scope>NUCLEOTIDE SEQUENCE [LARGE SCALE GENOMIC DNA]</scope>
    <source>
        <strain evidence="4 5">Dm28c</strain>
    </source>
</reference>
<keyword evidence="2" id="KW-0472">Membrane</keyword>
<feature type="compositionally biased region" description="Basic and acidic residues" evidence="1">
    <location>
        <begin position="194"/>
        <end position="205"/>
    </location>
</feature>
<dbReference type="SMART" id="SM00443">
    <property type="entry name" value="G_patch"/>
    <property type="match status" value="1"/>
</dbReference>
<sequence>MNARRGWMGPVAPATGQDAPVRLDVLLGMQMYRPPPFTPFMLLLFSFLACTFLCVCLLPRFLLSCSRGGEGRKMSSIAKRMLERHGWKEGMGLGKNAQGVSTYVKVVRRDPHTTTGLGHAADATQAPQASTFSVELDTVYADMSRTGKKKEKRQTGAAVSIDVEAEVKNPKDVKREKRGRQHSTGSCNSGRISDGNDGRCDRGDSSSDDGSSSDDEIHVDITRLKDHELLRRCGGVRLGRAGRHRFFDGKLRRIENSQREERRDGI</sequence>
<proteinExistence type="predicted"/>
<evidence type="ECO:0000313" key="4">
    <source>
        <dbReference type="EMBL" id="ESS63165.1"/>
    </source>
</evidence>
<feature type="domain" description="G-patch" evidence="3">
    <location>
        <begin position="74"/>
        <end position="122"/>
    </location>
</feature>
<dbReference type="Proteomes" id="UP000017861">
    <property type="component" value="Unassembled WGS sequence"/>
</dbReference>
<dbReference type="InterPro" id="IPR050656">
    <property type="entry name" value="PINX1"/>
</dbReference>
<evidence type="ECO:0000256" key="1">
    <source>
        <dbReference type="SAM" id="MobiDB-lite"/>
    </source>
</evidence>
<protein>
    <recommendedName>
        <fullName evidence="3">G-patch domain-containing protein</fullName>
    </recommendedName>
</protein>
<dbReference type="GO" id="GO:0005730">
    <property type="term" value="C:nucleolus"/>
    <property type="evidence" value="ECO:0007669"/>
    <property type="project" value="TreeGrafter"/>
</dbReference>
<dbReference type="PANTHER" id="PTHR23149:SF9">
    <property type="entry name" value="G PATCH DOMAIN-CONTAINING PROTEIN 4"/>
    <property type="match status" value="1"/>
</dbReference>
<dbReference type="PANTHER" id="PTHR23149">
    <property type="entry name" value="G PATCH DOMAIN CONTAINING PROTEIN"/>
    <property type="match status" value="1"/>
</dbReference>
<keyword evidence="2" id="KW-0812">Transmembrane</keyword>
<evidence type="ECO:0000256" key="2">
    <source>
        <dbReference type="SAM" id="Phobius"/>
    </source>
</evidence>
<name>V5AQX6_TRYCR</name>
<keyword evidence="2" id="KW-1133">Transmembrane helix</keyword>
<feature type="transmembrane region" description="Helical" evidence="2">
    <location>
        <begin position="40"/>
        <end position="63"/>
    </location>
</feature>
<gene>
    <name evidence="4" type="ORF">TCDM_09079</name>
</gene>
<dbReference type="Pfam" id="PF01585">
    <property type="entry name" value="G-patch"/>
    <property type="match status" value="1"/>
</dbReference>
<feature type="region of interest" description="Disordered" evidence="1">
    <location>
        <begin position="144"/>
        <end position="216"/>
    </location>
</feature>
<dbReference type="GO" id="GO:0003676">
    <property type="term" value="F:nucleic acid binding"/>
    <property type="evidence" value="ECO:0007669"/>
    <property type="project" value="InterPro"/>
</dbReference>
<dbReference type="OrthoDB" id="29523at2759"/>
<feature type="compositionally biased region" description="Polar residues" evidence="1">
    <location>
        <begin position="182"/>
        <end position="191"/>
    </location>
</feature>
<comment type="caution">
    <text evidence="4">The sequence shown here is derived from an EMBL/GenBank/DDBJ whole genome shotgun (WGS) entry which is preliminary data.</text>
</comment>
<accession>V5AQX6</accession>
<evidence type="ECO:0000259" key="3">
    <source>
        <dbReference type="PROSITE" id="PS50174"/>
    </source>
</evidence>
<dbReference type="EMBL" id="AYLP01000140">
    <property type="protein sequence ID" value="ESS63165.1"/>
    <property type="molecule type" value="Genomic_DNA"/>
</dbReference>
<evidence type="ECO:0000313" key="5">
    <source>
        <dbReference type="Proteomes" id="UP000017861"/>
    </source>
</evidence>